<evidence type="ECO:0008006" key="3">
    <source>
        <dbReference type="Google" id="ProtNLM"/>
    </source>
</evidence>
<dbReference type="RefSeq" id="WP_265766138.1">
    <property type="nucleotide sequence ID" value="NZ_JAGGJA010000006.1"/>
</dbReference>
<accession>A0ABT3PNA2</accession>
<comment type="caution">
    <text evidence="1">The sequence shown here is derived from an EMBL/GenBank/DDBJ whole genome shotgun (WGS) entry which is preliminary data.</text>
</comment>
<dbReference type="InterPro" id="IPR026950">
    <property type="entry name" value="Caps_assemb_Wzi"/>
</dbReference>
<sequence length="489" mass="55181">MIPGIRNLCCRVVRLGTLILLTLVFYEAKAQYQQIQYGLESSVYAADAGSLPFWFYSNANGIIDPSSTNFTNHFFGTFTRHDSTRSVQFSGGIDAHARLSGDNTIVFSQLYGQLQYHGIRLTAGRFYDPMGLNEHDLSMGSLLVSRNTVPVPKVQLGTDGFVLLPGTNGQLLARGMVSHGWFTEKRYIDNPNLHQKYLYVRYQHDRFDFTVGAAHNAVWGGTHPGVGEQSPYQLPSSFSDYLKVVLGQSASEDSDNVPDNEITNTVGNSVAAYEGKLGINFEHFRFKVYRLFYLEDKVALRFRSPWDGMWGTAIELDNSNGFVTKILWEHMNTKRQNAWIDDPYGRTNYYNNGVYRSGWAYQGKVLGNPLIINRPVSGFDGGHYPISNNIIVAHHIGIKGKPLDRLTYKAFFTYSRNYGTSVDQGEGPDYIPLDDLRTDEFSSYLKVNYNIAPDYGLSLNSSLAYDVGNLYADNRFGFQIGIRWEQRSN</sequence>
<dbReference type="Proteomes" id="UP001207918">
    <property type="component" value="Unassembled WGS sequence"/>
</dbReference>
<dbReference type="Gene3D" id="2.40.160.130">
    <property type="entry name" value="Capsule assembly protein Wzi"/>
    <property type="match status" value="1"/>
</dbReference>
<evidence type="ECO:0000313" key="2">
    <source>
        <dbReference type="Proteomes" id="UP001207918"/>
    </source>
</evidence>
<name>A0ABT3PNA2_9BACT</name>
<proteinExistence type="predicted"/>
<evidence type="ECO:0000313" key="1">
    <source>
        <dbReference type="EMBL" id="MCW9707365.1"/>
    </source>
</evidence>
<keyword evidence="2" id="KW-1185">Reference proteome</keyword>
<dbReference type="InterPro" id="IPR038636">
    <property type="entry name" value="Wzi_sf"/>
</dbReference>
<reference evidence="1 2" key="1">
    <citation type="submission" date="2021-03" db="EMBL/GenBank/DDBJ databases">
        <title>Aliifodinibius sp. nov., a new bacterium isolated from saline soil.</title>
        <authorList>
            <person name="Galisteo C."/>
            <person name="De La Haba R."/>
            <person name="Sanchez-Porro C."/>
            <person name="Ventosa A."/>
        </authorList>
    </citation>
    <scope>NUCLEOTIDE SEQUENCE [LARGE SCALE GENOMIC DNA]</scope>
    <source>
        <strain evidence="1 2">1BSP15-2V2</strain>
    </source>
</reference>
<gene>
    <name evidence="1" type="ORF">J6I44_10885</name>
</gene>
<organism evidence="1 2">
    <name type="scientific">Fodinibius salsisoli</name>
    <dbReference type="NCBI Taxonomy" id="2820877"/>
    <lineage>
        <taxon>Bacteria</taxon>
        <taxon>Pseudomonadati</taxon>
        <taxon>Balneolota</taxon>
        <taxon>Balneolia</taxon>
        <taxon>Balneolales</taxon>
        <taxon>Balneolaceae</taxon>
        <taxon>Fodinibius</taxon>
    </lineage>
</organism>
<dbReference type="EMBL" id="JAGGJA010000006">
    <property type="protein sequence ID" value="MCW9707365.1"/>
    <property type="molecule type" value="Genomic_DNA"/>
</dbReference>
<protein>
    <recommendedName>
        <fullName evidence="3">Capsule assembly protein Wzi</fullName>
    </recommendedName>
</protein>
<dbReference type="Pfam" id="PF14052">
    <property type="entry name" value="Caps_assemb_Wzi"/>
    <property type="match status" value="1"/>
</dbReference>